<evidence type="ECO:0000256" key="1">
    <source>
        <dbReference type="SAM" id="Phobius"/>
    </source>
</evidence>
<dbReference type="OrthoDB" id="8454876at2"/>
<dbReference type="RefSeq" id="WP_039594003.1">
    <property type="nucleotide sequence ID" value="NZ_JQGJ02000021.1"/>
</dbReference>
<keyword evidence="1" id="KW-0812">Transmembrane</keyword>
<gene>
    <name evidence="2" type="ORF">JZ00_25910</name>
</gene>
<evidence type="ECO:0000313" key="2">
    <source>
        <dbReference type="EMBL" id="KHK61862.1"/>
    </source>
</evidence>
<proteinExistence type="predicted"/>
<organism evidence="2 3">
    <name type="scientific">Pseudomonas frederiksbergensis</name>
    <dbReference type="NCBI Taxonomy" id="104087"/>
    <lineage>
        <taxon>Bacteria</taxon>
        <taxon>Pseudomonadati</taxon>
        <taxon>Pseudomonadota</taxon>
        <taxon>Gammaproteobacteria</taxon>
        <taxon>Pseudomonadales</taxon>
        <taxon>Pseudomonadaceae</taxon>
        <taxon>Pseudomonas</taxon>
    </lineage>
</organism>
<dbReference type="Proteomes" id="UP000030949">
    <property type="component" value="Unassembled WGS sequence"/>
</dbReference>
<keyword evidence="1" id="KW-0472">Membrane</keyword>
<dbReference type="AlphaFoldDB" id="A0A0B1YXE5"/>
<protein>
    <submittedName>
        <fullName evidence="2">Signal peptide protein</fullName>
    </submittedName>
</protein>
<dbReference type="InterPro" id="IPR022213">
    <property type="entry name" value="DUF3742"/>
</dbReference>
<accession>A0A0B1YXE5</accession>
<dbReference type="Pfam" id="PF12553">
    <property type="entry name" value="DUF3742"/>
    <property type="match status" value="1"/>
</dbReference>
<reference evidence="3" key="1">
    <citation type="submission" date="2015-03" db="EMBL/GenBank/DDBJ databases">
        <title>Pseudomonas frederiksbergensis hydrocarbon degrader.</title>
        <authorList>
            <person name="Brown L.M."/>
            <person name="Ruiz O.N."/>
            <person name="Mueller S."/>
            <person name="Gunasekera T.S."/>
        </authorList>
    </citation>
    <scope>NUCLEOTIDE SEQUENCE [LARGE SCALE GENOMIC DNA]</scope>
    <source>
        <strain evidence="3">SI8</strain>
    </source>
</reference>
<keyword evidence="1" id="KW-1133">Transmembrane helix</keyword>
<dbReference type="EMBL" id="JQGJ01000024">
    <property type="protein sequence ID" value="KHK61862.1"/>
    <property type="molecule type" value="Genomic_DNA"/>
</dbReference>
<comment type="caution">
    <text evidence="2">The sequence shown here is derived from an EMBL/GenBank/DDBJ whole genome shotgun (WGS) entry which is preliminary data.</text>
</comment>
<feature type="transmembrane region" description="Helical" evidence="1">
    <location>
        <begin position="56"/>
        <end position="83"/>
    </location>
</feature>
<name>A0A0B1YXE5_9PSED</name>
<sequence>MTMSTRTRISNAERFGRWLGRGWRAYVRRERRVSGWLAAQDVPTPAAAGLIWGVKLAVLAVLLYTVFWLALLLVFGVAAAGVARNIDWDVEQETEWRTGASGFGLYRGDVRIDIGDPNEDD</sequence>
<evidence type="ECO:0000313" key="3">
    <source>
        <dbReference type="Proteomes" id="UP000030949"/>
    </source>
</evidence>